<dbReference type="AlphaFoldDB" id="A0A8K0DUK3"/>
<dbReference type="GO" id="GO:0016020">
    <property type="term" value="C:membrane"/>
    <property type="evidence" value="ECO:0007669"/>
    <property type="project" value="UniProtKB-SubCell"/>
</dbReference>
<dbReference type="EMBL" id="VOIH02000011">
    <property type="protein sequence ID" value="KAF3434070.1"/>
    <property type="molecule type" value="Genomic_DNA"/>
</dbReference>
<dbReference type="InterPro" id="IPR001128">
    <property type="entry name" value="Cyt_P450"/>
</dbReference>
<comment type="similarity">
    <text evidence="2">Belongs to the cytochrome P450 family.</text>
</comment>
<evidence type="ECO:0000313" key="12">
    <source>
        <dbReference type="Proteomes" id="UP000796880"/>
    </source>
</evidence>
<dbReference type="GO" id="GO:0005506">
    <property type="term" value="F:iron ion binding"/>
    <property type="evidence" value="ECO:0007669"/>
    <property type="project" value="InterPro"/>
</dbReference>
<keyword evidence="5" id="KW-0479">Metal-binding</keyword>
<comment type="subcellular location">
    <subcellularLocation>
        <location evidence="1">Membrane</location>
        <topology evidence="1">Single-pass membrane protein</topology>
    </subcellularLocation>
</comment>
<evidence type="ECO:0000313" key="11">
    <source>
        <dbReference type="EMBL" id="KAF3434070.1"/>
    </source>
</evidence>
<dbReference type="Proteomes" id="UP000796880">
    <property type="component" value="Unassembled WGS sequence"/>
</dbReference>
<dbReference type="InterPro" id="IPR036396">
    <property type="entry name" value="Cyt_P450_sf"/>
</dbReference>
<keyword evidence="10" id="KW-0472">Membrane</keyword>
<dbReference type="GO" id="GO:0016705">
    <property type="term" value="F:oxidoreductase activity, acting on paired donors, with incorporation or reduction of molecular oxygen"/>
    <property type="evidence" value="ECO:0007669"/>
    <property type="project" value="InterPro"/>
</dbReference>
<dbReference type="SUPFAM" id="SSF48264">
    <property type="entry name" value="Cytochrome P450"/>
    <property type="match status" value="1"/>
</dbReference>
<evidence type="ECO:0000256" key="1">
    <source>
        <dbReference type="ARBA" id="ARBA00004167"/>
    </source>
</evidence>
<gene>
    <name evidence="11" type="ORF">FNV43_RR25173</name>
</gene>
<dbReference type="GO" id="GO:0004497">
    <property type="term" value="F:monooxygenase activity"/>
    <property type="evidence" value="ECO:0007669"/>
    <property type="project" value="UniProtKB-KW"/>
</dbReference>
<keyword evidence="9" id="KW-0503">Monooxygenase</keyword>
<keyword evidence="4" id="KW-0812">Transmembrane</keyword>
<evidence type="ECO:0000256" key="5">
    <source>
        <dbReference type="ARBA" id="ARBA00022723"/>
    </source>
</evidence>
<dbReference type="Pfam" id="PF00067">
    <property type="entry name" value="p450"/>
    <property type="match status" value="2"/>
</dbReference>
<dbReference type="GO" id="GO:0020037">
    <property type="term" value="F:heme binding"/>
    <property type="evidence" value="ECO:0007669"/>
    <property type="project" value="InterPro"/>
</dbReference>
<reference evidence="11" key="1">
    <citation type="submission" date="2020-03" db="EMBL/GenBank/DDBJ databases">
        <title>A high-quality chromosome-level genome assembly of a woody plant with both climbing and erect habits, Rhamnella rubrinervis.</title>
        <authorList>
            <person name="Lu Z."/>
            <person name="Yang Y."/>
            <person name="Zhu X."/>
            <person name="Sun Y."/>
        </authorList>
    </citation>
    <scope>NUCLEOTIDE SEQUENCE</scope>
    <source>
        <strain evidence="11">BYM</strain>
        <tissue evidence="11">Leaf</tissue>
    </source>
</reference>
<dbReference type="Gene3D" id="1.10.630.10">
    <property type="entry name" value="Cytochrome P450"/>
    <property type="match status" value="2"/>
</dbReference>
<evidence type="ECO:0000256" key="8">
    <source>
        <dbReference type="ARBA" id="ARBA00023004"/>
    </source>
</evidence>
<evidence type="ECO:0000256" key="4">
    <source>
        <dbReference type="ARBA" id="ARBA00022692"/>
    </source>
</evidence>
<evidence type="ECO:0000256" key="9">
    <source>
        <dbReference type="ARBA" id="ARBA00023033"/>
    </source>
</evidence>
<dbReference type="PANTHER" id="PTHR24282:SF196">
    <property type="entry name" value="CYTOCHROME P450 714C2"/>
    <property type="match status" value="1"/>
</dbReference>
<organism evidence="11 12">
    <name type="scientific">Rhamnella rubrinervis</name>
    <dbReference type="NCBI Taxonomy" id="2594499"/>
    <lineage>
        <taxon>Eukaryota</taxon>
        <taxon>Viridiplantae</taxon>
        <taxon>Streptophyta</taxon>
        <taxon>Embryophyta</taxon>
        <taxon>Tracheophyta</taxon>
        <taxon>Spermatophyta</taxon>
        <taxon>Magnoliopsida</taxon>
        <taxon>eudicotyledons</taxon>
        <taxon>Gunneridae</taxon>
        <taxon>Pentapetalae</taxon>
        <taxon>rosids</taxon>
        <taxon>fabids</taxon>
        <taxon>Rosales</taxon>
        <taxon>Rhamnaceae</taxon>
        <taxon>rhamnoid group</taxon>
        <taxon>Rhamneae</taxon>
        <taxon>Rhamnella</taxon>
    </lineage>
</organism>
<keyword evidence="8" id="KW-0408">Iron</keyword>
<accession>A0A8K0DUK3</accession>
<evidence type="ECO:0000256" key="3">
    <source>
        <dbReference type="ARBA" id="ARBA00022617"/>
    </source>
</evidence>
<comment type="caution">
    <text evidence="11">The sequence shown here is derived from an EMBL/GenBank/DDBJ whole genome shotgun (WGS) entry which is preliminary data.</text>
</comment>
<evidence type="ECO:0000256" key="2">
    <source>
        <dbReference type="ARBA" id="ARBA00010617"/>
    </source>
</evidence>
<evidence type="ECO:0000256" key="10">
    <source>
        <dbReference type="ARBA" id="ARBA00023136"/>
    </source>
</evidence>
<keyword evidence="6" id="KW-1133">Transmembrane helix</keyword>
<proteinExistence type="inferred from homology"/>
<keyword evidence="12" id="KW-1185">Reference proteome</keyword>
<keyword evidence="3" id="KW-0349">Heme</keyword>
<evidence type="ECO:0000256" key="7">
    <source>
        <dbReference type="ARBA" id="ARBA00023002"/>
    </source>
</evidence>
<evidence type="ECO:0000256" key="6">
    <source>
        <dbReference type="ARBA" id="ARBA00022989"/>
    </source>
</evidence>
<keyword evidence="7" id="KW-0560">Oxidoreductase</keyword>
<dbReference type="InterPro" id="IPR050665">
    <property type="entry name" value="Cytochrome_P450_Monooxygen"/>
</dbReference>
<protein>
    <submittedName>
        <fullName evidence="11">Uncharacterized protein</fullName>
    </submittedName>
</protein>
<dbReference type="PANTHER" id="PTHR24282">
    <property type="entry name" value="CYTOCHROME P450 FAMILY MEMBER"/>
    <property type="match status" value="1"/>
</dbReference>
<sequence length="310" mass="34558">MFSIGNIQVLLINDPVVIKELRMCTSLNFGRPTFQKKVFDSLSGDGVSNSNGALWSQQRKIIAPEFFNKKVKGMTKMIVDSATIVVNLLATQIEREGGVADINVEYHTVKFGRSVISRLCFGSNHSLGEEIFSKFRVLVDITSTKAGTINAIFPILRFEILLPKDIKKNKRTVGTEKDILQLIIEGAKNKGLNQAAADRFVTDNCRVRAEVLEVFQGQVLPDDDMLQKMKVLTMVIYESMRLYPPGPFLAKEALGDFRFGGIYVPKGLGVLSSSLTMHYDPEIWGPDAHTFNPERFSNGPLSSCEDDFRA</sequence>
<name>A0A8K0DUK3_9ROSA</name>
<dbReference type="OrthoDB" id="1470350at2759"/>